<evidence type="ECO:0000313" key="1">
    <source>
        <dbReference type="EMBL" id="KAJ8640355.1"/>
    </source>
</evidence>
<keyword evidence="2" id="KW-1185">Reference proteome</keyword>
<dbReference type="EMBL" id="CM056813">
    <property type="protein sequence ID" value="KAJ8640355.1"/>
    <property type="molecule type" value="Genomic_DNA"/>
</dbReference>
<name>A0ACC2M3Z4_PERAE</name>
<gene>
    <name evidence="1" type="ORF">MRB53_017049</name>
</gene>
<dbReference type="Proteomes" id="UP001234297">
    <property type="component" value="Chromosome 5"/>
</dbReference>
<proteinExistence type="predicted"/>
<accession>A0ACC2M3Z4</accession>
<evidence type="ECO:0000313" key="2">
    <source>
        <dbReference type="Proteomes" id="UP001234297"/>
    </source>
</evidence>
<protein>
    <submittedName>
        <fullName evidence="1">Uncharacterized protein</fullName>
    </submittedName>
</protein>
<comment type="caution">
    <text evidence="1">The sequence shown here is derived from an EMBL/GenBank/DDBJ whole genome shotgun (WGS) entry which is preliminary data.</text>
</comment>
<reference evidence="1 2" key="1">
    <citation type="journal article" date="2022" name="Hortic Res">
        <title>A haplotype resolved chromosomal level avocado genome allows analysis of novel avocado genes.</title>
        <authorList>
            <person name="Nath O."/>
            <person name="Fletcher S.J."/>
            <person name="Hayward A."/>
            <person name="Shaw L.M."/>
            <person name="Masouleh A.K."/>
            <person name="Furtado A."/>
            <person name="Henry R.J."/>
            <person name="Mitter N."/>
        </authorList>
    </citation>
    <scope>NUCLEOTIDE SEQUENCE [LARGE SCALE GENOMIC DNA]</scope>
    <source>
        <strain evidence="2">cv. Hass</strain>
    </source>
</reference>
<organism evidence="1 2">
    <name type="scientific">Persea americana</name>
    <name type="common">Avocado</name>
    <dbReference type="NCBI Taxonomy" id="3435"/>
    <lineage>
        <taxon>Eukaryota</taxon>
        <taxon>Viridiplantae</taxon>
        <taxon>Streptophyta</taxon>
        <taxon>Embryophyta</taxon>
        <taxon>Tracheophyta</taxon>
        <taxon>Spermatophyta</taxon>
        <taxon>Magnoliopsida</taxon>
        <taxon>Magnoliidae</taxon>
        <taxon>Laurales</taxon>
        <taxon>Lauraceae</taxon>
        <taxon>Persea</taxon>
    </lineage>
</organism>
<sequence length="90" mass="10639">MARGRAAARERAAGRDRERERSQQERGQQVEIERERDRSKREGSTDEHTISVSLIKSLQRSKQQIGFFHAGDELHLRFKIGWNGGRRWFF</sequence>